<accession>J9G4Y2</accession>
<proteinExistence type="predicted"/>
<sequence length="27" mass="3115">EAVLIAEREKAIEYVRNAVADIREKND</sequence>
<name>J9G4Y2_9ZZZZ</name>
<reference evidence="1" key="1">
    <citation type="journal article" date="2012" name="PLoS ONE">
        <title>Gene sets for utilization of primary and secondary nutrition supplies in the distal gut of endangered iberian lynx.</title>
        <authorList>
            <person name="Alcaide M."/>
            <person name="Messina E."/>
            <person name="Richter M."/>
            <person name="Bargiela R."/>
            <person name="Peplies J."/>
            <person name="Huws S.A."/>
            <person name="Newbold C.J."/>
            <person name="Golyshin P.N."/>
            <person name="Simon M.A."/>
            <person name="Lopez G."/>
            <person name="Yakimov M.M."/>
            <person name="Ferrer M."/>
        </authorList>
    </citation>
    <scope>NUCLEOTIDE SEQUENCE</scope>
</reference>
<gene>
    <name evidence="1" type="ORF">EVA_09607</name>
</gene>
<organism evidence="1">
    <name type="scientific">gut metagenome</name>
    <dbReference type="NCBI Taxonomy" id="749906"/>
    <lineage>
        <taxon>unclassified sequences</taxon>
        <taxon>metagenomes</taxon>
        <taxon>organismal metagenomes</taxon>
    </lineage>
</organism>
<evidence type="ECO:0000313" key="1">
    <source>
        <dbReference type="EMBL" id="EJX02287.1"/>
    </source>
</evidence>
<comment type="caution">
    <text evidence="1">The sequence shown here is derived from an EMBL/GenBank/DDBJ whole genome shotgun (WGS) entry which is preliminary data.</text>
</comment>
<dbReference type="EMBL" id="AMCI01002609">
    <property type="protein sequence ID" value="EJX02287.1"/>
    <property type="molecule type" value="Genomic_DNA"/>
</dbReference>
<dbReference type="AlphaFoldDB" id="J9G4Y2"/>
<feature type="non-terminal residue" evidence="1">
    <location>
        <position position="1"/>
    </location>
</feature>
<protein>
    <submittedName>
        <fullName evidence="1">Uncharacterized protein</fullName>
    </submittedName>
</protein>